<proteinExistence type="predicted"/>
<evidence type="ECO:0008006" key="3">
    <source>
        <dbReference type="Google" id="ProtNLM"/>
    </source>
</evidence>
<dbReference type="RefSeq" id="WP_283204478.1">
    <property type="nucleotide sequence ID" value="NZ_JASGCB010000031.1"/>
</dbReference>
<organism evidence="1 2">
    <name type="scientific">Alicyclobacillus sendaiensis PA2</name>
    <dbReference type="NCBI Taxonomy" id="3029425"/>
    <lineage>
        <taxon>Bacteria</taxon>
        <taxon>Bacillati</taxon>
        <taxon>Bacillota</taxon>
        <taxon>Bacilli</taxon>
        <taxon>Bacillales</taxon>
        <taxon>Alicyclobacillaceae</taxon>
        <taxon>Alicyclobacillus</taxon>
    </lineage>
</organism>
<name>A0ABT6Y143_ALISE</name>
<gene>
    <name evidence="1" type="ORF">QID03_12965</name>
</gene>
<evidence type="ECO:0000313" key="1">
    <source>
        <dbReference type="EMBL" id="MDI9261070.1"/>
    </source>
</evidence>
<dbReference type="Proteomes" id="UP001529245">
    <property type="component" value="Unassembled WGS sequence"/>
</dbReference>
<comment type="caution">
    <text evidence="1">The sequence shown here is derived from an EMBL/GenBank/DDBJ whole genome shotgun (WGS) entry which is preliminary data.</text>
</comment>
<accession>A0ABT6Y143</accession>
<sequence>MLLETFGILMHGLMIAEITGNYARIAAAGDGTDQATGQPVVQELTHAIQQVVPTSSVDTGTTVPTATMSAKQLVVDIQDNSAQNNGVPTQITTTVEYAFEMPLSGWITEVQVPIPVTLVFTYPISPLLQENVSGMWNGTSWSGSGS</sequence>
<dbReference type="EMBL" id="JASGCB010000031">
    <property type="protein sequence ID" value="MDI9261070.1"/>
    <property type="molecule type" value="Genomic_DNA"/>
</dbReference>
<evidence type="ECO:0000313" key="2">
    <source>
        <dbReference type="Proteomes" id="UP001529245"/>
    </source>
</evidence>
<reference evidence="1 2" key="1">
    <citation type="submission" date="2023-04" db="EMBL/GenBank/DDBJ databases">
        <title>A. sendaiensis sub sp. chiapanensis a novel subspecie with specific adaptation in bacterial cell wall isolated from an active volcano.</title>
        <authorList>
            <person name="Alvarez Gutierrez P.E."/>
            <person name="Ortiz Cortes L.Y."/>
        </authorList>
    </citation>
    <scope>NUCLEOTIDE SEQUENCE [LARGE SCALE GENOMIC DNA]</scope>
    <source>
        <strain evidence="1 2">PA2</strain>
    </source>
</reference>
<protein>
    <recommendedName>
        <fullName evidence="3">TadE family protein</fullName>
    </recommendedName>
</protein>
<keyword evidence="2" id="KW-1185">Reference proteome</keyword>